<dbReference type="OMA" id="ASWDIQT"/>
<reference evidence="1" key="2">
    <citation type="submission" date="2015-06" db="UniProtKB">
        <authorList>
            <consortium name="EnsemblMetazoa"/>
        </authorList>
    </citation>
    <scope>IDENTIFICATION</scope>
</reference>
<accession>T1KVW3</accession>
<dbReference type="Proteomes" id="UP000015104">
    <property type="component" value="Unassembled WGS sequence"/>
</dbReference>
<organism evidence="1 2">
    <name type="scientific">Tetranychus urticae</name>
    <name type="common">Two-spotted spider mite</name>
    <dbReference type="NCBI Taxonomy" id="32264"/>
    <lineage>
        <taxon>Eukaryota</taxon>
        <taxon>Metazoa</taxon>
        <taxon>Ecdysozoa</taxon>
        <taxon>Arthropoda</taxon>
        <taxon>Chelicerata</taxon>
        <taxon>Arachnida</taxon>
        <taxon>Acari</taxon>
        <taxon>Acariformes</taxon>
        <taxon>Trombidiformes</taxon>
        <taxon>Prostigmata</taxon>
        <taxon>Eleutherengona</taxon>
        <taxon>Raphignathae</taxon>
        <taxon>Tetranychoidea</taxon>
        <taxon>Tetranychidae</taxon>
        <taxon>Tetranychus</taxon>
    </lineage>
</organism>
<keyword evidence="2" id="KW-1185">Reference proteome</keyword>
<dbReference type="Pfam" id="PF13738">
    <property type="entry name" value="Pyr_redox_3"/>
    <property type="match status" value="1"/>
</dbReference>
<dbReference type="InterPro" id="IPR036188">
    <property type="entry name" value="FAD/NAD-bd_sf"/>
</dbReference>
<evidence type="ECO:0008006" key="3">
    <source>
        <dbReference type="Google" id="ProtNLM"/>
    </source>
</evidence>
<dbReference type="HOGENOM" id="CLU_019308_2_0_1"/>
<dbReference type="PANTHER" id="PTHR15192:SF8">
    <property type="entry name" value="FAD_NAD(P)-BINDING DOMAIN-CONTAINING PROTEIN"/>
    <property type="match status" value="1"/>
</dbReference>
<sequence>MRPNDTTHSEETKEFVIIGNGPSAITLSYMLAGNWPYYNPTEPHPNSELHARLVSPGDSESYSDDTNLSSVSLIQRDLDYLSGGLSGRSRNPISILFDTLQHPDADIGSDIPSALSWSFHPDRAISHVVLGSGLPGGSWHKMNDCNNTLTISLGTWMQLPNLGIKQWSCDNKRESRVPLGRVAKYYRDYVRHQNLEKYFYNNSQVLRLEFNEKDNLWKVSYMQDKVGHFTISTPRVVLATGVNEKPNKLGIKGESYPFVIKSLTEFEKILSNLDRSVCNEPVLIVGAGLSAADAVITARFEGLPVYHAFRRHPDDPTLIFNQLPENMYPEYHKVHQKMKGKSLSPDYKAFPMHCISEIRSNRTVVLTNLIGAEYNGINDSTQKTIKVSYVLALIGRRANLDFIYPKRLRAQLLQHPTQPFHSRNNPIAINPFTHECLNAERLYAMGPLVGDNFVRFVQGGALAIANDYWSKPLSLAPKVSSSPEDFLLR</sequence>
<dbReference type="eggNOG" id="ENOG502QRUQ">
    <property type="taxonomic scope" value="Eukaryota"/>
</dbReference>
<dbReference type="Gene3D" id="3.50.50.60">
    <property type="entry name" value="FAD/NAD(P)-binding domain"/>
    <property type="match status" value="1"/>
</dbReference>
<gene>
    <name evidence="1" type="primary">107367706</name>
</gene>
<dbReference type="KEGG" id="tut:107367706"/>
<dbReference type="InterPro" id="IPR029731">
    <property type="entry name" value="OSGIN1/2"/>
</dbReference>
<proteinExistence type="predicted"/>
<dbReference type="SUPFAM" id="SSF51905">
    <property type="entry name" value="FAD/NAD(P)-binding domain"/>
    <property type="match status" value="1"/>
</dbReference>
<dbReference type="OrthoDB" id="412005at2759"/>
<dbReference type="EMBL" id="CAEY01000615">
    <property type="status" value="NOT_ANNOTATED_CDS"/>
    <property type="molecule type" value="Genomic_DNA"/>
</dbReference>
<dbReference type="AlphaFoldDB" id="T1KVW3"/>
<dbReference type="PANTHER" id="PTHR15192">
    <property type="entry name" value="PROTEIN CBG05349"/>
    <property type="match status" value="1"/>
</dbReference>
<dbReference type="STRING" id="32264.T1KVW3"/>
<protein>
    <recommendedName>
        <fullName evidence="3">FAD/NAD(P)-binding domain-containing protein</fullName>
    </recommendedName>
</protein>
<dbReference type="EnsemblMetazoa" id="tetur23g02070.1">
    <property type="protein sequence ID" value="tetur23g02070.1"/>
    <property type="gene ID" value="tetur23g02070"/>
</dbReference>
<name>T1KVW3_TETUR</name>
<evidence type="ECO:0000313" key="2">
    <source>
        <dbReference type="Proteomes" id="UP000015104"/>
    </source>
</evidence>
<evidence type="ECO:0000313" key="1">
    <source>
        <dbReference type="EnsemblMetazoa" id="tetur23g02070.1"/>
    </source>
</evidence>
<reference evidence="2" key="1">
    <citation type="submission" date="2011-08" db="EMBL/GenBank/DDBJ databases">
        <authorList>
            <person name="Rombauts S."/>
        </authorList>
    </citation>
    <scope>NUCLEOTIDE SEQUENCE</scope>
    <source>
        <strain evidence="2">London</strain>
    </source>
</reference>